<dbReference type="RefSeq" id="WP_386668505.1">
    <property type="nucleotide sequence ID" value="NZ_JBHLTG010000002.1"/>
</dbReference>
<evidence type="ECO:0000313" key="1">
    <source>
        <dbReference type="EMBL" id="MFC0678550.1"/>
    </source>
</evidence>
<dbReference type="EMBL" id="JBHLTG010000002">
    <property type="protein sequence ID" value="MFC0678550.1"/>
    <property type="molecule type" value="Genomic_DNA"/>
</dbReference>
<sequence length="179" mass="19646">MGHQSSSTTVVVIGDQAPRAIRSVEGLSNVDAASLAGAPEEEAVHWARRAHATYLVHDWDPLGHVANSWVEFFEDESTFEVLELEIDRTVSALGSGSIAVPDYYVVVEPEALERTWKHWWLGVLPGASPTRVIPWTNPDESLAKLLRRLPTGRPWPESGPWLRGLRTAVPDRVGLPGAA</sequence>
<keyword evidence="2" id="KW-1185">Reference proteome</keyword>
<proteinExistence type="predicted"/>
<evidence type="ECO:0000313" key="2">
    <source>
        <dbReference type="Proteomes" id="UP001589896"/>
    </source>
</evidence>
<organism evidence="1 2">
    <name type="scientific">Lysobacter korlensis</name>
    <dbReference type="NCBI Taxonomy" id="553636"/>
    <lineage>
        <taxon>Bacteria</taxon>
        <taxon>Pseudomonadati</taxon>
        <taxon>Pseudomonadota</taxon>
        <taxon>Gammaproteobacteria</taxon>
        <taxon>Lysobacterales</taxon>
        <taxon>Lysobacteraceae</taxon>
        <taxon>Lysobacter</taxon>
    </lineage>
</organism>
<protein>
    <submittedName>
        <fullName evidence="1">Uncharacterized protein</fullName>
    </submittedName>
</protein>
<name>A0ABV6RNJ0_9GAMM</name>
<comment type="caution">
    <text evidence="1">The sequence shown here is derived from an EMBL/GenBank/DDBJ whole genome shotgun (WGS) entry which is preliminary data.</text>
</comment>
<gene>
    <name evidence="1" type="ORF">ACFFGH_11940</name>
</gene>
<accession>A0ABV6RNJ0</accession>
<reference evidence="1 2" key="1">
    <citation type="submission" date="2024-09" db="EMBL/GenBank/DDBJ databases">
        <authorList>
            <person name="Sun Q."/>
            <person name="Mori K."/>
        </authorList>
    </citation>
    <scope>NUCLEOTIDE SEQUENCE [LARGE SCALE GENOMIC DNA]</scope>
    <source>
        <strain evidence="1 2">KCTC 23076</strain>
    </source>
</reference>
<dbReference type="Proteomes" id="UP001589896">
    <property type="component" value="Unassembled WGS sequence"/>
</dbReference>